<dbReference type="GO" id="GO:0015079">
    <property type="term" value="F:potassium ion transmembrane transporter activity"/>
    <property type="evidence" value="ECO:0007669"/>
    <property type="project" value="UniProtKB-UniRule"/>
</dbReference>
<evidence type="ECO:0000256" key="3">
    <source>
        <dbReference type="ARBA" id="ARBA00022475"/>
    </source>
</evidence>
<feature type="transmembrane region" description="Helical" evidence="11">
    <location>
        <begin position="364"/>
        <end position="382"/>
    </location>
</feature>
<evidence type="ECO:0000256" key="7">
    <source>
        <dbReference type="ARBA" id="ARBA00022958"/>
    </source>
</evidence>
<reference evidence="15 17" key="2">
    <citation type="submission" date="2019-10" db="EMBL/GenBank/DDBJ databases">
        <authorList>
            <person name="Karimi E."/>
        </authorList>
    </citation>
    <scope>NUCLEOTIDE SEQUENCE [LARGE SCALE GENOMIC DNA]</scope>
    <source>
        <strain evidence="15">Sphingobacterium sp. 8BC</strain>
    </source>
</reference>
<dbReference type="GeneID" id="97182493"/>
<feature type="transmembrane region" description="Helical" evidence="11">
    <location>
        <begin position="280"/>
        <end position="301"/>
    </location>
</feature>
<dbReference type="AlphaFoldDB" id="A0A2X2JBD0"/>
<feature type="transmembrane region" description="Helical" evidence="11">
    <location>
        <begin position="389"/>
        <end position="407"/>
    </location>
</feature>
<feature type="transmembrane region" description="Helical" evidence="11">
    <location>
        <begin position="164"/>
        <end position="185"/>
    </location>
</feature>
<proteinExistence type="inferred from homology"/>
<evidence type="ECO:0000313" key="17">
    <source>
        <dbReference type="Proteomes" id="UP000432350"/>
    </source>
</evidence>
<feature type="transmembrane region" description="Helical" evidence="11">
    <location>
        <begin position="413"/>
        <end position="435"/>
    </location>
</feature>
<evidence type="ECO:0000313" key="15">
    <source>
        <dbReference type="EMBL" id="VXC60114.1"/>
    </source>
</evidence>
<dbReference type="Proteomes" id="UP000251241">
    <property type="component" value="Unassembled WGS sequence"/>
</dbReference>
<evidence type="ECO:0000256" key="1">
    <source>
        <dbReference type="ARBA" id="ARBA00004141"/>
    </source>
</evidence>
<evidence type="ECO:0000256" key="9">
    <source>
        <dbReference type="ARBA" id="ARBA00023065"/>
    </source>
</evidence>
<accession>A0A2X2JBD0</accession>
<keyword evidence="10 11" id="KW-0472">Membrane</keyword>
<feature type="transmembrane region" description="Helical" evidence="11">
    <location>
        <begin position="197"/>
        <end position="218"/>
    </location>
</feature>
<dbReference type="GO" id="GO:0005886">
    <property type="term" value="C:plasma membrane"/>
    <property type="evidence" value="ECO:0007669"/>
    <property type="project" value="UniProtKB-SubCell"/>
</dbReference>
<comment type="catalytic activity">
    <reaction evidence="11">
        <text>K(+)(in) + H(+)(in) = K(+)(out) + H(+)(out)</text>
        <dbReference type="Rhea" id="RHEA:28490"/>
        <dbReference type="ChEBI" id="CHEBI:15378"/>
        <dbReference type="ChEBI" id="CHEBI:29103"/>
    </reaction>
</comment>
<keyword evidence="4 11" id="KW-0633">Potassium transport</keyword>
<dbReference type="InterPro" id="IPR053952">
    <property type="entry name" value="K_trans_C"/>
</dbReference>
<dbReference type="InterPro" id="IPR003855">
    <property type="entry name" value="K+_transporter"/>
</dbReference>
<dbReference type="HAMAP" id="MF_01522">
    <property type="entry name" value="Kup"/>
    <property type="match status" value="1"/>
</dbReference>
<evidence type="ECO:0000313" key="14">
    <source>
        <dbReference type="EMBL" id="SPZ91657.1"/>
    </source>
</evidence>
<comment type="function">
    <text evidence="11">Transport of potassium into the cell. Likely operates as a K(+):H(+) symporter.</text>
</comment>
<keyword evidence="9 11" id="KW-0406">Ion transport</keyword>
<feature type="transmembrane region" description="Helical" evidence="11">
    <location>
        <begin position="332"/>
        <end position="352"/>
    </location>
</feature>
<keyword evidence="3 11" id="KW-1003">Cell membrane</keyword>
<keyword evidence="5 11" id="KW-0812">Transmembrane</keyword>
<evidence type="ECO:0000256" key="5">
    <source>
        <dbReference type="ARBA" id="ARBA00022692"/>
    </source>
</evidence>
<feature type="domain" description="K+ potassium transporter integral membrane" evidence="12">
    <location>
        <begin position="19"/>
        <end position="445"/>
    </location>
</feature>
<comment type="subcellular location">
    <subcellularLocation>
        <location evidence="11">Cell membrane</location>
        <topology evidence="11">Multi-pass membrane protein</topology>
    </subcellularLocation>
    <subcellularLocation>
        <location evidence="1">Membrane</location>
        <topology evidence="1">Multi-pass membrane protein</topology>
    </subcellularLocation>
</comment>
<dbReference type="RefSeq" id="WP_046671947.1">
    <property type="nucleotide sequence ID" value="NZ_CP068086.1"/>
</dbReference>
<evidence type="ECO:0000259" key="13">
    <source>
        <dbReference type="Pfam" id="PF22776"/>
    </source>
</evidence>
<evidence type="ECO:0000256" key="2">
    <source>
        <dbReference type="ARBA" id="ARBA00022448"/>
    </source>
</evidence>
<evidence type="ECO:0000256" key="6">
    <source>
        <dbReference type="ARBA" id="ARBA00022847"/>
    </source>
</evidence>
<dbReference type="InterPro" id="IPR023051">
    <property type="entry name" value="Kup"/>
</dbReference>
<evidence type="ECO:0000256" key="4">
    <source>
        <dbReference type="ARBA" id="ARBA00022538"/>
    </source>
</evidence>
<evidence type="ECO:0000313" key="16">
    <source>
        <dbReference type="Proteomes" id="UP000251241"/>
    </source>
</evidence>
<feature type="domain" description="K+ potassium transporter C-terminal" evidence="13">
    <location>
        <begin position="472"/>
        <end position="625"/>
    </location>
</feature>
<protein>
    <recommendedName>
        <fullName evidence="11">Probable potassium transport system protein Kup</fullName>
    </recommendedName>
</protein>
<evidence type="ECO:0000256" key="8">
    <source>
        <dbReference type="ARBA" id="ARBA00022989"/>
    </source>
</evidence>
<keyword evidence="2 11" id="KW-0813">Transport</keyword>
<feature type="transmembrane region" description="Helical" evidence="11">
    <location>
        <begin position="239"/>
        <end position="260"/>
    </location>
</feature>
<sequence length="648" mass="72762">MADNSHHNSINKVSFAGLLISLGIVFGDIGTSPLYVFKAIMGQGAIQKDLVLGGLSCVFWTLTLQTTVKYVWITLRADNKGEGGILSLYSLVRKRAPWLIFPAMIGAATLLADGMITPAITISSAIEGLDLKFPGLPTVPIVVTIISLLFIIQRFGTSVVGKVFGPLMTIWFTIIGVIGLSHLHLAPEVMKAINPYYAFHILITYPHSLLLIGAVFLCTTGAEALYSDMGHCGKNNIRISWIYVKITLILNYFGQGAWLLTQEGRVLGGENPFYSIMPDWFIGYGIAIATIAAVIASQAMISGSYTLISEAVRLNIWPKVAIRYPSEHKGQLYVPSINLILWVGCMIVIWVFEESSRMDAAYGLAINLTVLMTTILMGYFLAMKKVNRVLIAVFLIAYFVIELTFLIGNGVKIAHGGWLTLLLATALYITMYCWYTARKIKNRFVNFININKYYPIISELSEDKSVPPYASHLVYLTSANFKSEIEAKIIYSIINKKPKRADVYWLVHVDVMDHPHTKEYSIDQLIPGKLIRVDFKLGFREEQRISLLFRKVVEEMVKKGEIDITSQYDTLRKHNIPGDFKFVVLEKVLSKTNQMTWIEKVIMDIYGYLKKMSLSEEKGFGLDSSFVTIERVPLNFPQTSEVHLIRKD</sequence>
<accession>A0A653ZZZ8</accession>
<comment type="similarity">
    <text evidence="11">Belongs to the HAK/KUP transporter (TC 2.A.72) family.</text>
</comment>
<evidence type="ECO:0000256" key="11">
    <source>
        <dbReference type="HAMAP-Rule" id="MF_01522"/>
    </source>
</evidence>
<evidence type="ECO:0000256" key="10">
    <source>
        <dbReference type="ARBA" id="ARBA00023136"/>
    </source>
</evidence>
<dbReference type="EMBL" id="CABWMV010000007">
    <property type="protein sequence ID" value="VXC60114.1"/>
    <property type="molecule type" value="Genomic_DNA"/>
</dbReference>
<feature type="transmembrane region" description="Helical" evidence="11">
    <location>
        <begin position="98"/>
        <end position="121"/>
    </location>
</feature>
<keyword evidence="8 11" id="KW-1133">Transmembrane helix</keyword>
<dbReference type="Pfam" id="PF22776">
    <property type="entry name" value="K_trans_C"/>
    <property type="match status" value="1"/>
</dbReference>
<dbReference type="PANTHER" id="PTHR30540:SF83">
    <property type="entry name" value="K+ POTASSIUM TRANSPORTER"/>
    <property type="match status" value="1"/>
</dbReference>
<dbReference type="PANTHER" id="PTHR30540">
    <property type="entry name" value="OSMOTIC STRESS POTASSIUM TRANSPORTER"/>
    <property type="match status" value="1"/>
</dbReference>
<dbReference type="Proteomes" id="UP000432350">
    <property type="component" value="Unassembled WGS sequence"/>
</dbReference>
<keyword evidence="6 11" id="KW-0769">Symport</keyword>
<feature type="transmembrane region" description="Helical" evidence="11">
    <location>
        <begin position="15"/>
        <end position="37"/>
    </location>
</feature>
<dbReference type="GO" id="GO:0015293">
    <property type="term" value="F:symporter activity"/>
    <property type="evidence" value="ECO:0007669"/>
    <property type="project" value="UniProtKB-UniRule"/>
</dbReference>
<name>A0A2X2JBD0_SPHMU</name>
<feature type="transmembrane region" description="Helical" evidence="11">
    <location>
        <begin position="133"/>
        <end position="152"/>
    </location>
</feature>
<dbReference type="InterPro" id="IPR053951">
    <property type="entry name" value="K_trans_N"/>
</dbReference>
<keyword evidence="7 11" id="KW-0630">Potassium</keyword>
<evidence type="ECO:0000259" key="12">
    <source>
        <dbReference type="Pfam" id="PF02705"/>
    </source>
</evidence>
<reference evidence="14 16" key="1">
    <citation type="submission" date="2018-06" db="EMBL/GenBank/DDBJ databases">
        <authorList>
            <consortium name="Pathogen Informatics"/>
            <person name="Doyle S."/>
        </authorList>
    </citation>
    <scope>NUCLEOTIDE SEQUENCE [LARGE SCALE GENOMIC DNA]</scope>
    <source>
        <strain evidence="14 16">NCTC11343</strain>
    </source>
</reference>
<organism evidence="14 16">
    <name type="scientific">Sphingobacterium multivorum</name>
    <dbReference type="NCBI Taxonomy" id="28454"/>
    <lineage>
        <taxon>Bacteria</taxon>
        <taxon>Pseudomonadati</taxon>
        <taxon>Bacteroidota</taxon>
        <taxon>Sphingobacteriia</taxon>
        <taxon>Sphingobacteriales</taxon>
        <taxon>Sphingobacteriaceae</taxon>
        <taxon>Sphingobacterium</taxon>
    </lineage>
</organism>
<dbReference type="Pfam" id="PF02705">
    <property type="entry name" value="K_trans"/>
    <property type="match status" value="1"/>
</dbReference>
<dbReference type="EMBL" id="UAUU01000011">
    <property type="protein sequence ID" value="SPZ91657.1"/>
    <property type="molecule type" value="Genomic_DNA"/>
</dbReference>
<gene>
    <name evidence="11 15" type="primary">kup</name>
    <name evidence="14" type="ORF">NCTC11343_03694</name>
    <name evidence="15" type="ORF">SPHINGO8BC_150107</name>
</gene>